<gene>
    <name evidence="2" type="ORF">GHT09_020077</name>
</gene>
<name>A0A834PHH6_MARMO</name>
<sequence>MRTAPPAAALSGRSPVALWTDTHPPTPSTRALALRPCGASHRPSRPSMAAALACHTCCLYGVMMSNQIAKNYGYSGEGEPNLVGVIHHELQFVEEGLWEMAFPMNVGRCSLKRSTIS</sequence>
<evidence type="ECO:0000313" key="2">
    <source>
        <dbReference type="EMBL" id="KAF7459842.1"/>
    </source>
</evidence>
<dbReference type="EMBL" id="WJEC01008821">
    <property type="protein sequence ID" value="KAF7459842.1"/>
    <property type="molecule type" value="Genomic_DNA"/>
</dbReference>
<proteinExistence type="predicted"/>
<evidence type="ECO:0000256" key="1">
    <source>
        <dbReference type="SAM" id="MobiDB-lite"/>
    </source>
</evidence>
<protein>
    <submittedName>
        <fullName evidence="2">Uncharacterized protein</fullName>
    </submittedName>
</protein>
<dbReference type="Proteomes" id="UP000662637">
    <property type="component" value="Unassembled WGS sequence"/>
</dbReference>
<organism evidence="2 3">
    <name type="scientific">Marmota monax</name>
    <name type="common">Woodchuck</name>
    <dbReference type="NCBI Taxonomy" id="9995"/>
    <lineage>
        <taxon>Eukaryota</taxon>
        <taxon>Metazoa</taxon>
        <taxon>Chordata</taxon>
        <taxon>Craniata</taxon>
        <taxon>Vertebrata</taxon>
        <taxon>Euteleostomi</taxon>
        <taxon>Mammalia</taxon>
        <taxon>Eutheria</taxon>
        <taxon>Euarchontoglires</taxon>
        <taxon>Glires</taxon>
        <taxon>Rodentia</taxon>
        <taxon>Sciuromorpha</taxon>
        <taxon>Sciuridae</taxon>
        <taxon>Xerinae</taxon>
        <taxon>Marmotini</taxon>
        <taxon>Marmota</taxon>
    </lineage>
</organism>
<accession>A0A834PHH6</accession>
<evidence type="ECO:0000313" key="3">
    <source>
        <dbReference type="Proteomes" id="UP000662637"/>
    </source>
</evidence>
<feature type="region of interest" description="Disordered" evidence="1">
    <location>
        <begin position="1"/>
        <end position="31"/>
    </location>
</feature>
<reference evidence="2" key="1">
    <citation type="submission" date="2020-08" db="EMBL/GenBank/DDBJ databases">
        <authorList>
            <person name="Shumante A."/>
            <person name="Zimin A.V."/>
            <person name="Puiu D."/>
            <person name="Salzberg S.L."/>
        </authorList>
    </citation>
    <scope>NUCLEOTIDE SEQUENCE</scope>
    <source>
        <strain evidence="2">WC2-LM</strain>
        <tissue evidence="2">Liver</tissue>
    </source>
</reference>
<dbReference type="AlphaFoldDB" id="A0A834PHH6"/>
<comment type="caution">
    <text evidence="2">The sequence shown here is derived from an EMBL/GenBank/DDBJ whole genome shotgun (WGS) entry which is preliminary data.</text>
</comment>